<organism evidence="16 17">
    <name type="scientific">Tessaracoccus oleiagri</name>
    <dbReference type="NCBI Taxonomy" id="686624"/>
    <lineage>
        <taxon>Bacteria</taxon>
        <taxon>Bacillati</taxon>
        <taxon>Actinomycetota</taxon>
        <taxon>Actinomycetes</taxon>
        <taxon>Propionibacteriales</taxon>
        <taxon>Propionibacteriaceae</taxon>
        <taxon>Tessaracoccus</taxon>
    </lineage>
</organism>
<dbReference type="SMART" id="SM00642">
    <property type="entry name" value="Aamy"/>
    <property type="match status" value="1"/>
</dbReference>
<dbReference type="InterPro" id="IPR006048">
    <property type="entry name" value="A-amylase/branching_C"/>
</dbReference>
<dbReference type="InterPro" id="IPR006047">
    <property type="entry name" value="GH13_cat_dom"/>
</dbReference>
<evidence type="ECO:0000256" key="12">
    <source>
        <dbReference type="RuleBase" id="RU361134"/>
    </source>
</evidence>
<dbReference type="Gene3D" id="3.20.20.80">
    <property type="entry name" value="Glycosidases"/>
    <property type="match status" value="1"/>
</dbReference>
<evidence type="ECO:0000256" key="5">
    <source>
        <dbReference type="ARBA" id="ARBA00017303"/>
    </source>
</evidence>
<evidence type="ECO:0000256" key="3">
    <source>
        <dbReference type="ARBA" id="ARBA00008061"/>
    </source>
</evidence>
<keyword evidence="17" id="KW-1185">Reference proteome</keyword>
<dbReference type="GO" id="GO:0046872">
    <property type="term" value="F:metal ion binding"/>
    <property type="evidence" value="ECO:0007669"/>
    <property type="project" value="UniProtKB-KW"/>
</dbReference>
<feature type="signal peptide" evidence="13">
    <location>
        <begin position="1"/>
        <end position="22"/>
    </location>
</feature>
<dbReference type="Pfam" id="PF00128">
    <property type="entry name" value="Alpha-amylase"/>
    <property type="match status" value="1"/>
</dbReference>
<keyword evidence="13" id="KW-0732">Signal</keyword>
<dbReference type="PROSITE" id="PS51257">
    <property type="entry name" value="PROKAR_LIPOPROTEIN"/>
    <property type="match status" value="1"/>
</dbReference>
<dbReference type="SUPFAM" id="SSF51011">
    <property type="entry name" value="Glycosyl hydrolase domain"/>
    <property type="match status" value="1"/>
</dbReference>
<comment type="cofactor">
    <cofactor evidence="2">
        <name>Ca(2+)</name>
        <dbReference type="ChEBI" id="CHEBI:29108"/>
    </cofactor>
</comment>
<evidence type="ECO:0000313" key="16">
    <source>
        <dbReference type="EMBL" id="SDL08290.1"/>
    </source>
</evidence>
<dbReference type="PANTHER" id="PTHR43447">
    <property type="entry name" value="ALPHA-AMYLASE"/>
    <property type="match status" value="1"/>
</dbReference>
<dbReference type="GO" id="GO:0004556">
    <property type="term" value="F:alpha-amylase activity"/>
    <property type="evidence" value="ECO:0007669"/>
    <property type="project" value="UniProtKB-UniRule"/>
</dbReference>
<name>A0A1G9H5U4_9ACTN</name>
<dbReference type="OrthoDB" id="9805159at2"/>
<accession>A0A1G9H5U4</accession>
<dbReference type="Proteomes" id="UP000199475">
    <property type="component" value="Unassembled WGS sequence"/>
</dbReference>
<keyword evidence="6" id="KW-0479">Metal-binding</keyword>
<dbReference type="InterPro" id="IPR013780">
    <property type="entry name" value="Glyco_hydro_b"/>
</dbReference>
<dbReference type="PRINTS" id="PR00110">
    <property type="entry name" value="ALPHAAMYLASE"/>
</dbReference>
<evidence type="ECO:0000259" key="15">
    <source>
        <dbReference type="SMART" id="SM00642"/>
    </source>
</evidence>
<proteinExistence type="inferred from homology"/>
<dbReference type="GO" id="GO:0005975">
    <property type="term" value="P:carbohydrate metabolic process"/>
    <property type="evidence" value="ECO:0007669"/>
    <property type="project" value="InterPro"/>
</dbReference>
<dbReference type="EC" id="3.2.1.1" evidence="4 12"/>
<dbReference type="SUPFAM" id="SSF51445">
    <property type="entry name" value="(Trans)glycosidases"/>
    <property type="match status" value="1"/>
</dbReference>
<dbReference type="SMART" id="SM00632">
    <property type="entry name" value="Aamy_C"/>
    <property type="match status" value="1"/>
</dbReference>
<dbReference type="AlphaFoldDB" id="A0A1G9H5U4"/>
<feature type="domain" description="Alpha-amylase C-terminal" evidence="14">
    <location>
        <begin position="389"/>
        <end position="465"/>
    </location>
</feature>
<evidence type="ECO:0000313" key="17">
    <source>
        <dbReference type="Proteomes" id="UP000199475"/>
    </source>
</evidence>
<evidence type="ECO:0000256" key="4">
    <source>
        <dbReference type="ARBA" id="ARBA00012595"/>
    </source>
</evidence>
<evidence type="ECO:0000256" key="13">
    <source>
        <dbReference type="SAM" id="SignalP"/>
    </source>
</evidence>
<keyword evidence="10 12" id="KW-0326">Glycosidase</keyword>
<evidence type="ECO:0000256" key="1">
    <source>
        <dbReference type="ARBA" id="ARBA00000548"/>
    </source>
</evidence>
<feature type="domain" description="Glycosyl hydrolase family 13 catalytic" evidence="15">
    <location>
        <begin position="34"/>
        <end position="380"/>
    </location>
</feature>
<dbReference type="InterPro" id="IPR031319">
    <property type="entry name" value="A-amylase_C"/>
</dbReference>
<keyword evidence="9 12" id="KW-0119">Carbohydrate metabolism</keyword>
<reference evidence="16 17" key="1">
    <citation type="submission" date="2016-10" db="EMBL/GenBank/DDBJ databases">
        <authorList>
            <person name="de Groot N.N."/>
        </authorList>
    </citation>
    <scope>NUCLEOTIDE SEQUENCE [LARGE SCALE GENOMIC DNA]</scope>
    <source>
        <strain evidence="16 17">CGMCC 1.9159</strain>
    </source>
</reference>
<keyword evidence="7 12" id="KW-0378">Hydrolase</keyword>
<dbReference type="STRING" id="686624.SAMN04488242_0097"/>
<gene>
    <name evidence="16" type="ORF">SAMN04488242_0097</name>
</gene>
<dbReference type="EMBL" id="FNGP01000001">
    <property type="protein sequence ID" value="SDL08290.1"/>
    <property type="molecule type" value="Genomic_DNA"/>
</dbReference>
<evidence type="ECO:0000256" key="10">
    <source>
        <dbReference type="ARBA" id="ARBA00023295"/>
    </source>
</evidence>
<dbReference type="InterPro" id="IPR006046">
    <property type="entry name" value="Alpha_amylase"/>
</dbReference>
<evidence type="ECO:0000256" key="9">
    <source>
        <dbReference type="ARBA" id="ARBA00023277"/>
    </source>
</evidence>
<evidence type="ECO:0000256" key="7">
    <source>
        <dbReference type="ARBA" id="ARBA00022801"/>
    </source>
</evidence>
<evidence type="ECO:0000256" key="11">
    <source>
        <dbReference type="RuleBase" id="RU003615"/>
    </source>
</evidence>
<dbReference type="CDD" id="cd11317">
    <property type="entry name" value="AmyAc_bac_euk_AmyA"/>
    <property type="match status" value="1"/>
</dbReference>
<dbReference type="Pfam" id="PF02806">
    <property type="entry name" value="Alpha-amylase_C"/>
    <property type="match status" value="1"/>
</dbReference>
<evidence type="ECO:0000256" key="6">
    <source>
        <dbReference type="ARBA" id="ARBA00022723"/>
    </source>
</evidence>
<evidence type="ECO:0000259" key="14">
    <source>
        <dbReference type="SMART" id="SM00632"/>
    </source>
</evidence>
<sequence>MPRLIAPVLTATLLAVTACTSAPEEPLAPEPQPSVGVQLFQYNWDSVARECAEVLGPNHFDFVLLSPAQEHIEGEQWWTSYQPVSYQLESKLGTREQFRNMVETCHDSGIKVVADAVINHMAGIDGGVGVAGTEFSHYEYPGLYGPDDFHHCGLTPNDDIANYRDQAQVQTCELSNLADLDTAAPGVQETIAGYLNDLVSLGVDGFRIDAAKHMASEDVAAIVERIDGDPMIISEVIRGGGEPIQPEDYLDIGSVFAFGWARDFAGIVQGGSLRLAPELRDGQVPSEKAYTFVTNHDTERGEQTLNPTDGPTFQLASLLMLAVDYGTPVLYSGYAFSDRDAGAPQTDGRVDDAVCATSDEPADGEFRCLDAQQAAMAAWRAQVGDAPVANQLADGRLLAFDRGALGLAAFNADKSEEATVELTTGLPDGSYCDVLSDDCSIEVADGRVSVTVPPMGAVALHVGAMGQG</sequence>
<feature type="chain" id="PRO_5011747363" description="Alpha-amylase" evidence="13">
    <location>
        <begin position="23"/>
        <end position="468"/>
    </location>
</feature>
<comment type="similarity">
    <text evidence="3 11">Belongs to the glycosyl hydrolase 13 family.</text>
</comment>
<protein>
    <recommendedName>
        <fullName evidence="5 12">Alpha-amylase</fullName>
        <ecNumber evidence="4 12">3.2.1.1</ecNumber>
    </recommendedName>
</protein>
<dbReference type="RefSeq" id="WP_093247885.1">
    <property type="nucleotide sequence ID" value="NZ_FNGP01000001.1"/>
</dbReference>
<comment type="catalytic activity">
    <reaction evidence="1 12">
        <text>Endohydrolysis of (1-&gt;4)-alpha-D-glucosidic linkages in polysaccharides containing three or more (1-&gt;4)-alpha-linked D-glucose units.</text>
        <dbReference type="EC" id="3.2.1.1"/>
    </reaction>
</comment>
<evidence type="ECO:0000256" key="8">
    <source>
        <dbReference type="ARBA" id="ARBA00022837"/>
    </source>
</evidence>
<keyword evidence="8" id="KW-0106">Calcium</keyword>
<evidence type="ECO:0000256" key="2">
    <source>
        <dbReference type="ARBA" id="ARBA00001913"/>
    </source>
</evidence>
<dbReference type="InterPro" id="IPR017853">
    <property type="entry name" value="GH"/>
</dbReference>
<dbReference type="Gene3D" id="2.60.40.1180">
    <property type="entry name" value="Golgi alpha-mannosidase II"/>
    <property type="match status" value="1"/>
</dbReference>